<dbReference type="Pfam" id="PF02146">
    <property type="entry name" value="SIR2"/>
    <property type="match status" value="1"/>
</dbReference>
<dbReference type="InterPro" id="IPR050134">
    <property type="entry name" value="NAD-dep_sirtuin_deacylases"/>
</dbReference>
<dbReference type="GO" id="GO:0070403">
    <property type="term" value="F:NAD+ binding"/>
    <property type="evidence" value="ECO:0007669"/>
    <property type="project" value="InterPro"/>
</dbReference>
<feature type="domain" description="Deacetylase sirtuin-type" evidence="13">
    <location>
        <begin position="17"/>
        <end position="261"/>
    </location>
</feature>
<name>A0A9W9CWV2_9PEZI</name>
<evidence type="ECO:0000256" key="1">
    <source>
        <dbReference type="ARBA" id="ARBA00001947"/>
    </source>
</evidence>
<feature type="binding site" evidence="12">
    <location>
        <position position="132"/>
    </location>
    <ligand>
        <name>Zn(2+)</name>
        <dbReference type="ChEBI" id="CHEBI:29105"/>
    </ligand>
</feature>
<dbReference type="InterPro" id="IPR026590">
    <property type="entry name" value="Ssirtuin_cat_dom"/>
</dbReference>
<accession>A0A9W9CWV2</accession>
<evidence type="ECO:0000313" key="15">
    <source>
        <dbReference type="Proteomes" id="UP001140453"/>
    </source>
</evidence>
<evidence type="ECO:0000256" key="8">
    <source>
        <dbReference type="ARBA" id="ARBA00023027"/>
    </source>
</evidence>
<evidence type="ECO:0000256" key="12">
    <source>
        <dbReference type="PROSITE-ProRule" id="PRU00236"/>
    </source>
</evidence>
<dbReference type="GO" id="GO:0017136">
    <property type="term" value="F:histone deacetylase activity, NAD-dependent"/>
    <property type="evidence" value="ECO:0007669"/>
    <property type="project" value="TreeGrafter"/>
</dbReference>
<dbReference type="GO" id="GO:0046872">
    <property type="term" value="F:metal ion binding"/>
    <property type="evidence" value="ECO:0007669"/>
    <property type="project" value="UniProtKB-KW"/>
</dbReference>
<dbReference type="Gene3D" id="2.20.28.200">
    <property type="match status" value="1"/>
</dbReference>
<comment type="cofactor">
    <cofactor evidence="1">
        <name>Zn(2+)</name>
        <dbReference type="ChEBI" id="CHEBI:29105"/>
    </cofactor>
</comment>
<evidence type="ECO:0000256" key="4">
    <source>
        <dbReference type="ARBA" id="ARBA00022553"/>
    </source>
</evidence>
<dbReference type="FunFam" id="3.40.50.1220:FF:000038">
    <property type="entry name" value="NAD-dependent protein deacetylase sirtuin-6 isoform X2"/>
    <property type="match status" value="1"/>
</dbReference>
<evidence type="ECO:0000256" key="7">
    <source>
        <dbReference type="ARBA" id="ARBA00022833"/>
    </source>
</evidence>
<protein>
    <recommendedName>
        <fullName evidence="3">protein acetyllysine N-acetyltransferase</fullName>
        <ecNumber evidence="3">2.3.1.286</ecNumber>
    </recommendedName>
    <alternativeName>
        <fullName evidence="11">Regulatory protein SIR2 homolog 7</fullName>
    </alternativeName>
    <alternativeName>
        <fullName evidence="10">SIR2-like protein 7</fullName>
    </alternativeName>
</protein>
<dbReference type="InterPro" id="IPR029035">
    <property type="entry name" value="DHS-like_NAD/FAD-binding_dom"/>
</dbReference>
<organism evidence="14 15">
    <name type="scientific">Gnomoniopsis smithogilvyi</name>
    <dbReference type="NCBI Taxonomy" id="1191159"/>
    <lineage>
        <taxon>Eukaryota</taxon>
        <taxon>Fungi</taxon>
        <taxon>Dikarya</taxon>
        <taxon>Ascomycota</taxon>
        <taxon>Pezizomycotina</taxon>
        <taxon>Sordariomycetes</taxon>
        <taxon>Sordariomycetidae</taxon>
        <taxon>Diaporthales</taxon>
        <taxon>Gnomoniaceae</taxon>
        <taxon>Gnomoniopsis</taxon>
    </lineage>
</organism>
<comment type="caution">
    <text evidence="14">The sequence shown here is derived from an EMBL/GenBank/DDBJ whole genome shotgun (WGS) entry which is preliminary data.</text>
</comment>
<evidence type="ECO:0000256" key="5">
    <source>
        <dbReference type="ARBA" id="ARBA00022679"/>
    </source>
</evidence>
<dbReference type="SUPFAM" id="SSF52467">
    <property type="entry name" value="DHS-like NAD/FAD-binding domain"/>
    <property type="match status" value="1"/>
</dbReference>
<feature type="active site" description="Proton acceptor" evidence="12">
    <location>
        <position position="124"/>
    </location>
</feature>
<evidence type="ECO:0000256" key="11">
    <source>
        <dbReference type="ARBA" id="ARBA00043038"/>
    </source>
</evidence>
<keyword evidence="4" id="KW-0597">Phosphoprotein</keyword>
<evidence type="ECO:0000256" key="6">
    <source>
        <dbReference type="ARBA" id="ARBA00022723"/>
    </source>
</evidence>
<dbReference type="GO" id="GO:0005634">
    <property type="term" value="C:nucleus"/>
    <property type="evidence" value="ECO:0007669"/>
    <property type="project" value="TreeGrafter"/>
</dbReference>
<evidence type="ECO:0000256" key="10">
    <source>
        <dbReference type="ARBA" id="ARBA00041832"/>
    </source>
</evidence>
<gene>
    <name evidence="14" type="ORF">N0V93_005136</name>
</gene>
<dbReference type="PANTHER" id="PTHR11085">
    <property type="entry name" value="NAD-DEPENDENT PROTEIN DEACYLASE SIRTUIN-5, MITOCHONDRIAL-RELATED"/>
    <property type="match status" value="1"/>
</dbReference>
<reference evidence="14" key="1">
    <citation type="submission" date="2022-10" db="EMBL/GenBank/DDBJ databases">
        <title>Tapping the CABI collections for fungal endophytes: first genome assemblies for Collariella, Neodidymelliopsis, Ascochyta clinopodiicola, Didymella pomorum, Didymosphaeria variabile, Neocosmospora piperis and Neocucurbitaria cava.</title>
        <authorList>
            <person name="Hill R."/>
        </authorList>
    </citation>
    <scope>NUCLEOTIDE SEQUENCE</scope>
    <source>
        <strain evidence="14">IMI 355082</strain>
    </source>
</reference>
<dbReference type="EMBL" id="JAPEVB010000003">
    <property type="protein sequence ID" value="KAJ4391518.1"/>
    <property type="molecule type" value="Genomic_DNA"/>
</dbReference>
<keyword evidence="8" id="KW-0520">NAD</keyword>
<feature type="binding site" evidence="12">
    <location>
        <position position="162"/>
    </location>
    <ligand>
        <name>Zn(2+)</name>
        <dbReference type="ChEBI" id="CHEBI:29105"/>
    </ligand>
</feature>
<dbReference type="InterPro" id="IPR003000">
    <property type="entry name" value="Sirtuin"/>
</dbReference>
<keyword evidence="6 12" id="KW-0479">Metal-binding</keyword>
<evidence type="ECO:0000259" key="13">
    <source>
        <dbReference type="PROSITE" id="PS50305"/>
    </source>
</evidence>
<proteinExistence type="inferred from homology"/>
<dbReference type="EC" id="2.3.1.286" evidence="3"/>
<sequence>MATRAPKVPKKERQETSDAVERKAEALAEQIRRSKHFIVFTGAGVSTSAGIADFRGPKGVWTLEAQGREDAIESGDTLQAIPTATHMALVELQNQGILKYLVSQNCDGLHRKSGIVPDHISELHGNSNLEYCKDCGKQYLRDFYAVAPDDMPATYHETGRKCALCGGILLDTIINFGELLPKEPLKLARQHARKADLCLVLGSSLTVPPACNIPETAGQSHKASLVICNLQDTPLDELAEIRIHAKTDELMVCLMGKLELPIPSFALRRRLVVEGATSTGGRFEVKVRGVDVDGTPASFLQSVKCANNRRVVRAEPFDIDFRSCPEAGTEVNLELQFMGHYGEPNLKMKYTYWARESEETVYGLEYDPATGHWVIHQEDV</sequence>
<dbReference type="PANTHER" id="PTHR11085:SF1">
    <property type="entry name" value="NAD-DEPENDENT PROTEIN DEACETYLASE SIRTUIN-7"/>
    <property type="match status" value="1"/>
</dbReference>
<dbReference type="Gene3D" id="3.40.50.1220">
    <property type="entry name" value="TPP-binding domain"/>
    <property type="match status" value="1"/>
</dbReference>
<dbReference type="AlphaFoldDB" id="A0A9W9CWV2"/>
<keyword evidence="15" id="KW-1185">Reference proteome</keyword>
<dbReference type="Proteomes" id="UP001140453">
    <property type="component" value="Unassembled WGS sequence"/>
</dbReference>
<evidence type="ECO:0000256" key="9">
    <source>
        <dbReference type="ARBA" id="ARBA00038170"/>
    </source>
</evidence>
<comment type="similarity">
    <text evidence="2">Belongs to the sirtuin family. Class I subfamily.</text>
</comment>
<evidence type="ECO:0000256" key="3">
    <source>
        <dbReference type="ARBA" id="ARBA00012928"/>
    </source>
</evidence>
<feature type="binding site" evidence="12">
    <location>
        <position position="135"/>
    </location>
    <ligand>
        <name>Zn(2+)</name>
        <dbReference type="ChEBI" id="CHEBI:29105"/>
    </ligand>
</feature>
<comment type="similarity">
    <text evidence="9">Belongs to the sirtuin family. Class IV subfamily.</text>
</comment>
<evidence type="ECO:0000313" key="14">
    <source>
        <dbReference type="EMBL" id="KAJ4391518.1"/>
    </source>
</evidence>
<keyword evidence="5" id="KW-0808">Transferase</keyword>
<keyword evidence="7 12" id="KW-0862">Zinc</keyword>
<dbReference type="OrthoDB" id="424302at2759"/>
<dbReference type="PROSITE" id="PS50305">
    <property type="entry name" value="SIRTUIN"/>
    <property type="match status" value="1"/>
</dbReference>
<evidence type="ECO:0000256" key="2">
    <source>
        <dbReference type="ARBA" id="ARBA00006924"/>
    </source>
</evidence>
<feature type="binding site" evidence="12">
    <location>
        <position position="165"/>
    </location>
    <ligand>
        <name>Zn(2+)</name>
        <dbReference type="ChEBI" id="CHEBI:29105"/>
    </ligand>
</feature>